<dbReference type="InterPro" id="IPR014225">
    <property type="entry name" value="Spore_II_D_firmicutes"/>
</dbReference>
<protein>
    <submittedName>
        <fullName evidence="3">Stage II sporulation protein D</fullName>
    </submittedName>
</protein>
<dbReference type="EMBL" id="JAFHAP010000001">
    <property type="protein sequence ID" value="MBN2908032.1"/>
    <property type="molecule type" value="Genomic_DNA"/>
</dbReference>
<dbReference type="NCBIfam" id="TIGR02669">
    <property type="entry name" value="SpoIID_LytB"/>
    <property type="match status" value="1"/>
</dbReference>
<keyword evidence="4" id="KW-1185">Reference proteome</keyword>
<evidence type="ECO:0000259" key="2">
    <source>
        <dbReference type="Pfam" id="PF08486"/>
    </source>
</evidence>
<feature type="transmembrane region" description="Helical" evidence="1">
    <location>
        <begin position="5"/>
        <end position="26"/>
    </location>
</feature>
<evidence type="ECO:0000313" key="4">
    <source>
        <dbReference type="Proteomes" id="UP001177120"/>
    </source>
</evidence>
<reference evidence="3" key="1">
    <citation type="journal article" date="2024" name="Int. J. Syst. Evol. Microbiol.">
        <title>Polycladomyces zharkentensis sp. nov., a novel thermophilic cellulose- and starch-degrading member of the Bacillota from a geothermal aquifer in Kazakhstan.</title>
        <authorList>
            <person name="Mashzhan A."/>
            <person name="Kistaubayeva A."/>
            <person name="Javier-Lopez R."/>
            <person name="Bissenova U."/>
            <person name="Bissenbay A."/>
            <person name="Birkeland N.K."/>
        </authorList>
    </citation>
    <scope>NUCLEOTIDE SEQUENCE</scope>
    <source>
        <strain evidence="3">ZKZ2T</strain>
    </source>
</reference>
<dbReference type="NCBIfam" id="TIGR02870">
    <property type="entry name" value="spore_II_D"/>
    <property type="match status" value="1"/>
</dbReference>
<accession>A0ABS2WER5</accession>
<keyword evidence="1" id="KW-1133">Transmembrane helix</keyword>
<evidence type="ECO:0000256" key="1">
    <source>
        <dbReference type="SAM" id="Phobius"/>
    </source>
</evidence>
<dbReference type="InterPro" id="IPR013486">
    <property type="entry name" value="SpoIID/LytB"/>
</dbReference>
<dbReference type="PANTHER" id="PTHR30032">
    <property type="entry name" value="N-ACETYLMURAMOYL-L-ALANINE AMIDASE-RELATED"/>
    <property type="match status" value="1"/>
</dbReference>
<sequence>MHKGFVVYVVAFLSVMLAVPALVTYFDTSTAPRANEPVRLTHDAHEPTIRIFLTKERRVVTLPLESYIRGVVAAEMPAHFHLEALKAQAMAARTYIAERLAKGDFSDMRSYGEAAEDAQVTDSPVHQAFVTDEQLKAEWKDRYPSYSNRINQAVQETRGKILLYGGKPIYAAFFSTSNGQTENAEDYFRRSYPYLRSVPSPWDRESPKYRAQIRYATSEVVRRLEAFTGKKLVAQSVAGANWISGAERTKSDRIRRIRIGDQWFTGRQVREALGLPSTDFTWSIRGGTILFITQGYGHGVGMSQWGANLLAKQGRSAEEIVRYYYRGVTIGNWR</sequence>
<evidence type="ECO:0000313" key="3">
    <source>
        <dbReference type="EMBL" id="MBN2908032.1"/>
    </source>
</evidence>
<dbReference type="Pfam" id="PF08486">
    <property type="entry name" value="SpoIID"/>
    <property type="match status" value="1"/>
</dbReference>
<name>A0ABS2WER5_9BACL</name>
<keyword evidence="1" id="KW-0472">Membrane</keyword>
<feature type="domain" description="Sporulation stage II protein D amidase enhancer LytB N-terminal" evidence="2">
    <location>
        <begin position="57"/>
        <end position="164"/>
    </location>
</feature>
<keyword evidence="1" id="KW-0812">Transmembrane</keyword>
<dbReference type="InterPro" id="IPR051922">
    <property type="entry name" value="Bact_Sporulation_Assoc"/>
</dbReference>
<dbReference type="RefSeq" id="WP_205492186.1">
    <property type="nucleotide sequence ID" value="NZ_JAFHAP010000001.1"/>
</dbReference>
<dbReference type="Proteomes" id="UP001177120">
    <property type="component" value="Unassembled WGS sequence"/>
</dbReference>
<organism evidence="3 4">
    <name type="scientific">Polycladomyces zharkentensis</name>
    <dbReference type="NCBI Taxonomy" id="2807616"/>
    <lineage>
        <taxon>Bacteria</taxon>
        <taxon>Bacillati</taxon>
        <taxon>Bacillota</taxon>
        <taxon>Bacilli</taxon>
        <taxon>Bacillales</taxon>
        <taxon>Thermoactinomycetaceae</taxon>
        <taxon>Polycladomyces</taxon>
    </lineage>
</organism>
<comment type="caution">
    <text evidence="3">The sequence shown here is derived from an EMBL/GenBank/DDBJ whole genome shotgun (WGS) entry which is preliminary data.</text>
</comment>
<gene>
    <name evidence="3" type="primary">spoIID</name>
    <name evidence="3" type="ORF">JQC72_00655</name>
</gene>
<proteinExistence type="predicted"/>
<dbReference type="InterPro" id="IPR013693">
    <property type="entry name" value="SpoIID/LytB_N"/>
</dbReference>
<dbReference type="PANTHER" id="PTHR30032:SF4">
    <property type="entry name" value="AMIDASE ENHANCER"/>
    <property type="match status" value="1"/>
</dbReference>